<dbReference type="EMBL" id="JAKRVY010000001">
    <property type="protein sequence ID" value="MCL9812608.1"/>
    <property type="molecule type" value="Genomic_DNA"/>
</dbReference>
<dbReference type="PANTHER" id="PTHR10126">
    <property type="entry name" value="TATA-BOX BINDING PROTEIN"/>
    <property type="match status" value="1"/>
</dbReference>
<organism evidence="5 6">
    <name type="scientific">Natranaeroarchaeum aerophilus</name>
    <dbReference type="NCBI Taxonomy" id="2917711"/>
    <lineage>
        <taxon>Archaea</taxon>
        <taxon>Methanobacteriati</taxon>
        <taxon>Methanobacteriota</taxon>
        <taxon>Stenosarchaea group</taxon>
        <taxon>Halobacteria</taxon>
        <taxon>Halobacteriales</taxon>
        <taxon>Natronoarchaeaceae</taxon>
        <taxon>Natranaeroarchaeum</taxon>
    </lineage>
</organism>
<dbReference type="Pfam" id="PF00352">
    <property type="entry name" value="TBP"/>
    <property type="match status" value="2"/>
</dbReference>
<evidence type="ECO:0000256" key="4">
    <source>
        <dbReference type="ARBA" id="ARBA00023163"/>
    </source>
</evidence>
<keyword evidence="4" id="KW-0804">Transcription</keyword>
<dbReference type="InterPro" id="IPR012295">
    <property type="entry name" value="TBP_dom_sf"/>
</dbReference>
<comment type="caution">
    <text evidence="5">The sequence shown here is derived from an EMBL/GenBank/DDBJ whole genome shotgun (WGS) entry which is preliminary data.</text>
</comment>
<dbReference type="AlphaFoldDB" id="A0AAE3K3N1"/>
<sequence>MSRLTIASIVATGKIDREFDLATLANDIDCYSYDYEEGRSGLHVQFYEEGPTATIFRSGSCNIRGASSEKALYENKSMLEDAISNLGIEGTISRFQITNIVFTADLNKSIDLNELAVKLGLENVEYEPEQFPGLVYRLDQGVILIFASGKLVLTGFTNRKDAKQALNTLSNKLTDV</sequence>
<keyword evidence="6" id="KW-1185">Reference proteome</keyword>
<proteinExistence type="inferred from homology"/>
<evidence type="ECO:0000256" key="1">
    <source>
        <dbReference type="ARBA" id="ARBA00005560"/>
    </source>
</evidence>
<protein>
    <submittedName>
        <fullName evidence="5">Transcription factor</fullName>
    </submittedName>
</protein>
<keyword evidence="3" id="KW-0238">DNA-binding</keyword>
<dbReference type="SUPFAM" id="SSF55945">
    <property type="entry name" value="TATA-box binding protein-like"/>
    <property type="match status" value="2"/>
</dbReference>
<accession>A0AAE3K3N1</accession>
<reference evidence="5 6" key="1">
    <citation type="journal article" date="2022" name="Syst. Appl. Microbiol.">
        <title>Natronocalculus amylovorans gen. nov., sp. nov., and Natranaeroarchaeum aerophilus sp. nov., dominant culturable amylolytic natronoarchaea from hypersaline soda lakes in southwestern Siberia.</title>
        <authorList>
            <person name="Sorokin D.Y."/>
            <person name="Elcheninov A.G."/>
            <person name="Khizhniak T.V."/>
            <person name="Koenen M."/>
            <person name="Bale N.J."/>
            <person name="Damste J.S.S."/>
            <person name="Kublanov I.V."/>
        </authorList>
    </citation>
    <scope>NUCLEOTIDE SEQUENCE [LARGE SCALE GENOMIC DNA]</scope>
    <source>
        <strain evidence="5 6">AArc-St1-1</strain>
    </source>
</reference>
<dbReference type="GO" id="GO:0006352">
    <property type="term" value="P:DNA-templated transcription initiation"/>
    <property type="evidence" value="ECO:0007669"/>
    <property type="project" value="InterPro"/>
</dbReference>
<dbReference type="GO" id="GO:0003677">
    <property type="term" value="F:DNA binding"/>
    <property type="evidence" value="ECO:0007669"/>
    <property type="project" value="UniProtKB-KW"/>
</dbReference>
<keyword evidence="2" id="KW-0677">Repeat</keyword>
<dbReference type="InterPro" id="IPR000814">
    <property type="entry name" value="TBP"/>
</dbReference>
<evidence type="ECO:0000313" key="5">
    <source>
        <dbReference type="EMBL" id="MCL9812608.1"/>
    </source>
</evidence>
<dbReference type="PRINTS" id="PR00686">
    <property type="entry name" value="TIFACTORIID"/>
</dbReference>
<dbReference type="Proteomes" id="UP001202674">
    <property type="component" value="Unassembled WGS sequence"/>
</dbReference>
<evidence type="ECO:0000256" key="2">
    <source>
        <dbReference type="ARBA" id="ARBA00022737"/>
    </source>
</evidence>
<evidence type="ECO:0000313" key="6">
    <source>
        <dbReference type="Proteomes" id="UP001202674"/>
    </source>
</evidence>
<evidence type="ECO:0000256" key="3">
    <source>
        <dbReference type="ARBA" id="ARBA00023125"/>
    </source>
</evidence>
<gene>
    <name evidence="5" type="ORF">AArcSt11_02935</name>
</gene>
<name>A0AAE3K3N1_9EURY</name>
<comment type="similarity">
    <text evidence="1">Belongs to the TBP family.</text>
</comment>
<dbReference type="Gene3D" id="3.30.310.10">
    <property type="entry name" value="TATA-Binding Protein"/>
    <property type="match status" value="2"/>
</dbReference>
<dbReference type="RefSeq" id="WP_250594459.1">
    <property type="nucleotide sequence ID" value="NZ_JAKRVY010000001.1"/>
</dbReference>